<dbReference type="InterPro" id="IPR001547">
    <property type="entry name" value="Glyco_hydro_5"/>
</dbReference>
<dbReference type="GO" id="GO:0009986">
    <property type="term" value="C:cell surface"/>
    <property type="evidence" value="ECO:0007669"/>
    <property type="project" value="TreeGrafter"/>
</dbReference>
<gene>
    <name evidence="12" type="ORF">B0J11DRAFT_449554</name>
</gene>
<sequence length="490" mass="53586">MRSFGNFVGGAIGMLALTSHASPITPWKRALSFDYGSEKVRGVNLGGWFVLEPWITPSVFEGNAAKDEYTLTQILGKDAAKSRLTEHWNSWITQDDFSQIAAAGLNHVRIPIGYWSVIARDGDPYVQGAYEKFGQALDWASGAGLKVMIDLHGAPGSQNGFDNSGRHGSIEWTQGDTTEFTIKVLNKLRDDHADHPAVSAIQLLNEPLGPTLDMNKVRQFYMDGWGNLKDSNVAIVVHDAFQGVTSWNDWGAGMWNLVLDTHHYEIFDNSQVGMSIDDHIRTACDFGNQMASTGKTTISGEWTGAITDCAKWLNGKDKGARYDGTLNGAPRVGDCAGKSTGSVAGLSDADKSNVRRFIEAQLDAYEKAGGWIFWTWKTEGAPEWDMQELLAGGLFPQPLNNRQRKSSSYPPPLFSLLLPFNESGMYCAVGRGACRRGSSATNPSTPHPKIPNRSCISHIAIAIPILTDICRPRSMRLDNAGKAKQSKAMQ</sequence>
<evidence type="ECO:0000256" key="8">
    <source>
        <dbReference type="ARBA" id="ARBA00036824"/>
    </source>
</evidence>
<dbReference type="GO" id="GO:0004338">
    <property type="term" value="F:glucan exo-1,3-beta-glucosidase activity"/>
    <property type="evidence" value="ECO:0007669"/>
    <property type="project" value="UniProtKB-EC"/>
</dbReference>
<keyword evidence="3" id="KW-0964">Secreted</keyword>
<dbReference type="Gene3D" id="3.20.20.80">
    <property type="entry name" value="Glycosidases"/>
    <property type="match status" value="1"/>
</dbReference>
<dbReference type="GO" id="GO:0005576">
    <property type="term" value="C:extracellular region"/>
    <property type="evidence" value="ECO:0007669"/>
    <property type="project" value="UniProtKB-SubCell"/>
</dbReference>
<dbReference type="FunFam" id="3.20.20.80:FF:000033">
    <property type="entry name" value="Glucan 1,3-beta-glucosidase A"/>
    <property type="match status" value="1"/>
</dbReference>
<dbReference type="GO" id="GO:0009251">
    <property type="term" value="P:glucan catabolic process"/>
    <property type="evidence" value="ECO:0007669"/>
    <property type="project" value="TreeGrafter"/>
</dbReference>
<accession>A0A9P9I6P2</accession>
<evidence type="ECO:0000256" key="6">
    <source>
        <dbReference type="ARBA" id="ARBA00023295"/>
    </source>
</evidence>
<evidence type="ECO:0000256" key="2">
    <source>
        <dbReference type="ARBA" id="ARBA00005641"/>
    </source>
</evidence>
<keyword evidence="13" id="KW-1185">Reference proteome</keyword>
<evidence type="ECO:0000313" key="12">
    <source>
        <dbReference type="EMBL" id="KAH7108665.1"/>
    </source>
</evidence>
<keyword evidence="7" id="KW-0961">Cell wall biogenesis/degradation</keyword>
<keyword evidence="5 10" id="KW-0378">Hydrolase</keyword>
<evidence type="ECO:0000313" key="13">
    <source>
        <dbReference type="Proteomes" id="UP000700596"/>
    </source>
</evidence>
<dbReference type="Pfam" id="PF00150">
    <property type="entry name" value="Cellulase"/>
    <property type="match status" value="1"/>
</dbReference>
<dbReference type="InterPro" id="IPR017853">
    <property type="entry name" value="GH"/>
</dbReference>
<evidence type="ECO:0000256" key="10">
    <source>
        <dbReference type="RuleBase" id="RU361153"/>
    </source>
</evidence>
<feature type="domain" description="Glycoside hydrolase family 5" evidence="11">
    <location>
        <begin position="86"/>
        <end position="232"/>
    </location>
</feature>
<protein>
    <recommendedName>
        <fullName evidence="9">glucan 1,3-beta-glucosidase</fullName>
        <ecNumber evidence="9">3.2.1.58</ecNumber>
    </recommendedName>
</protein>
<dbReference type="PANTHER" id="PTHR31297">
    <property type="entry name" value="GLUCAN ENDO-1,6-BETA-GLUCOSIDASE B"/>
    <property type="match status" value="1"/>
</dbReference>
<dbReference type="Proteomes" id="UP000700596">
    <property type="component" value="Unassembled WGS sequence"/>
</dbReference>
<evidence type="ECO:0000256" key="7">
    <source>
        <dbReference type="ARBA" id="ARBA00023316"/>
    </source>
</evidence>
<dbReference type="EC" id="3.2.1.58" evidence="9"/>
<proteinExistence type="inferred from homology"/>
<dbReference type="PANTHER" id="PTHR31297:SF1">
    <property type="entry name" value="GLUCAN 1,3-BETA-GLUCOSIDASE I_II-RELATED"/>
    <property type="match status" value="1"/>
</dbReference>
<evidence type="ECO:0000256" key="9">
    <source>
        <dbReference type="ARBA" id="ARBA00038929"/>
    </source>
</evidence>
<evidence type="ECO:0000256" key="5">
    <source>
        <dbReference type="ARBA" id="ARBA00022801"/>
    </source>
</evidence>
<evidence type="ECO:0000256" key="3">
    <source>
        <dbReference type="ARBA" id="ARBA00022525"/>
    </source>
</evidence>
<evidence type="ECO:0000256" key="1">
    <source>
        <dbReference type="ARBA" id="ARBA00004613"/>
    </source>
</evidence>
<evidence type="ECO:0000259" key="11">
    <source>
        <dbReference type="Pfam" id="PF00150"/>
    </source>
</evidence>
<dbReference type="InterPro" id="IPR050386">
    <property type="entry name" value="Glycosyl_hydrolase_5"/>
</dbReference>
<dbReference type="EMBL" id="JAGMWT010000038">
    <property type="protein sequence ID" value="KAH7108665.1"/>
    <property type="molecule type" value="Genomic_DNA"/>
</dbReference>
<dbReference type="GO" id="GO:0071555">
    <property type="term" value="P:cell wall organization"/>
    <property type="evidence" value="ECO:0007669"/>
    <property type="project" value="UniProtKB-KW"/>
</dbReference>
<dbReference type="SUPFAM" id="SSF51445">
    <property type="entry name" value="(Trans)glycosidases"/>
    <property type="match status" value="1"/>
</dbReference>
<reference evidence="12" key="1">
    <citation type="journal article" date="2021" name="Nat. Commun.">
        <title>Genetic determinants of endophytism in the Arabidopsis root mycobiome.</title>
        <authorList>
            <person name="Mesny F."/>
            <person name="Miyauchi S."/>
            <person name="Thiergart T."/>
            <person name="Pickel B."/>
            <person name="Atanasova L."/>
            <person name="Karlsson M."/>
            <person name="Huettel B."/>
            <person name="Barry K.W."/>
            <person name="Haridas S."/>
            <person name="Chen C."/>
            <person name="Bauer D."/>
            <person name="Andreopoulos W."/>
            <person name="Pangilinan J."/>
            <person name="LaButti K."/>
            <person name="Riley R."/>
            <person name="Lipzen A."/>
            <person name="Clum A."/>
            <person name="Drula E."/>
            <person name="Henrissat B."/>
            <person name="Kohler A."/>
            <person name="Grigoriev I.V."/>
            <person name="Martin F.M."/>
            <person name="Hacquard S."/>
        </authorList>
    </citation>
    <scope>NUCLEOTIDE SEQUENCE</scope>
    <source>
        <strain evidence="12">MPI-CAGE-CH-0243</strain>
    </source>
</reference>
<keyword evidence="6 10" id="KW-0326">Glycosidase</keyword>
<dbReference type="AlphaFoldDB" id="A0A9P9I6P2"/>
<comment type="caution">
    <text evidence="12">The sequence shown here is derived from an EMBL/GenBank/DDBJ whole genome shotgun (WGS) entry which is preliminary data.</text>
</comment>
<comment type="catalytic activity">
    <reaction evidence="8">
        <text>Successive hydrolysis of beta-D-glucose units from the non-reducing ends of (1-&gt;3)-beta-D-glucans, releasing alpha-glucose.</text>
        <dbReference type="EC" id="3.2.1.58"/>
    </reaction>
</comment>
<dbReference type="OrthoDB" id="62120at2759"/>
<keyword evidence="4" id="KW-0732">Signal</keyword>
<organism evidence="12 13">
    <name type="scientific">Dendryphion nanum</name>
    <dbReference type="NCBI Taxonomy" id="256645"/>
    <lineage>
        <taxon>Eukaryota</taxon>
        <taxon>Fungi</taxon>
        <taxon>Dikarya</taxon>
        <taxon>Ascomycota</taxon>
        <taxon>Pezizomycotina</taxon>
        <taxon>Dothideomycetes</taxon>
        <taxon>Pleosporomycetidae</taxon>
        <taxon>Pleosporales</taxon>
        <taxon>Torulaceae</taxon>
        <taxon>Dendryphion</taxon>
    </lineage>
</organism>
<comment type="subcellular location">
    <subcellularLocation>
        <location evidence="1">Secreted</location>
    </subcellularLocation>
</comment>
<comment type="similarity">
    <text evidence="2 10">Belongs to the glycosyl hydrolase 5 (cellulase A) family.</text>
</comment>
<name>A0A9P9I6P2_9PLEO</name>
<evidence type="ECO:0000256" key="4">
    <source>
        <dbReference type="ARBA" id="ARBA00022729"/>
    </source>
</evidence>